<dbReference type="Pfam" id="PF05170">
    <property type="entry name" value="AsmA"/>
    <property type="match status" value="1"/>
</dbReference>
<evidence type="ECO:0000256" key="1">
    <source>
        <dbReference type="SAM" id="MobiDB-lite"/>
    </source>
</evidence>
<organism evidence="4 5">
    <name type="scientific">Rhodanobacter ginsengisoli</name>
    <dbReference type="NCBI Taxonomy" id="418646"/>
    <lineage>
        <taxon>Bacteria</taxon>
        <taxon>Pseudomonadati</taxon>
        <taxon>Pseudomonadota</taxon>
        <taxon>Gammaproteobacteria</taxon>
        <taxon>Lysobacterales</taxon>
        <taxon>Rhodanobacteraceae</taxon>
        <taxon>Rhodanobacter</taxon>
    </lineage>
</organism>
<protein>
    <submittedName>
        <fullName evidence="4">AsmA family protein</fullName>
    </submittedName>
</protein>
<comment type="caution">
    <text evidence="4">The sequence shown here is derived from an EMBL/GenBank/DDBJ whole genome shotgun (WGS) entry which is preliminary data.</text>
</comment>
<feature type="region of interest" description="Disordered" evidence="1">
    <location>
        <begin position="328"/>
        <end position="354"/>
    </location>
</feature>
<gene>
    <name evidence="4" type="ORF">ACFPPA_03330</name>
</gene>
<feature type="compositionally biased region" description="Low complexity" evidence="1">
    <location>
        <begin position="336"/>
        <end position="354"/>
    </location>
</feature>
<feature type="domain" description="AsmA" evidence="3">
    <location>
        <begin position="1"/>
        <end position="121"/>
    </location>
</feature>
<dbReference type="Proteomes" id="UP001596114">
    <property type="component" value="Unassembled WGS sequence"/>
</dbReference>
<keyword evidence="2" id="KW-0472">Membrane</keyword>
<evidence type="ECO:0000256" key="2">
    <source>
        <dbReference type="SAM" id="Phobius"/>
    </source>
</evidence>
<evidence type="ECO:0000313" key="5">
    <source>
        <dbReference type="Proteomes" id="UP001596114"/>
    </source>
</evidence>
<proteinExistence type="predicted"/>
<dbReference type="RefSeq" id="WP_377317258.1">
    <property type="nucleotide sequence ID" value="NZ_JBHSNF010000001.1"/>
</dbReference>
<dbReference type="InterPro" id="IPR007844">
    <property type="entry name" value="AsmA"/>
</dbReference>
<accession>A0ABW0QII4</accession>
<evidence type="ECO:0000313" key="4">
    <source>
        <dbReference type="EMBL" id="MFC5524766.1"/>
    </source>
</evidence>
<feature type="transmembrane region" description="Helical" evidence="2">
    <location>
        <begin position="7"/>
        <end position="31"/>
    </location>
</feature>
<sequence length="354" mass="36812">MSRRLRLILLTLGGLGLALVLTAVIAVYLLLQPERFTAMLQTQAEAAGLELNLASPASPTLFPRPALDLSGITLSAEGANVPILLAARGQLALPWRTLLGGPTVISQLQIDSPRVDLDALQAWLSALPAQPAGRPPNIPRIETGVSITHGSLVRGNAVLLDNVSLDAGNLISDEPFPLNLSATVGGVPWRLRLSATPRIEGNILQLNAIALHLSQDGTTTLALEGSAHWHGAADASARLVGKLDHADAGQYDISLVLTPADQDNPLLLALKLDGPDNHADLRLPPLALARWWSRLGDPQQPQLAVPPGSGSAQIATIDTGSVHIEGLTLQAGDSVPAPASSAPATAKPAGTPRP</sequence>
<keyword evidence="2" id="KW-1133">Transmembrane helix</keyword>
<dbReference type="EMBL" id="JBHSNF010000001">
    <property type="protein sequence ID" value="MFC5524766.1"/>
    <property type="molecule type" value="Genomic_DNA"/>
</dbReference>
<keyword evidence="5" id="KW-1185">Reference proteome</keyword>
<name>A0ABW0QII4_9GAMM</name>
<reference evidence="5" key="1">
    <citation type="journal article" date="2019" name="Int. J. Syst. Evol. Microbiol.">
        <title>The Global Catalogue of Microorganisms (GCM) 10K type strain sequencing project: providing services to taxonomists for standard genome sequencing and annotation.</title>
        <authorList>
            <consortium name="The Broad Institute Genomics Platform"/>
            <consortium name="The Broad Institute Genome Sequencing Center for Infectious Disease"/>
            <person name="Wu L."/>
            <person name="Ma J."/>
        </authorList>
    </citation>
    <scope>NUCLEOTIDE SEQUENCE [LARGE SCALE GENOMIC DNA]</scope>
    <source>
        <strain evidence="5">CGMCC 1.16619</strain>
    </source>
</reference>
<keyword evidence="2" id="KW-0812">Transmembrane</keyword>
<evidence type="ECO:0000259" key="3">
    <source>
        <dbReference type="Pfam" id="PF05170"/>
    </source>
</evidence>